<organism evidence="1 2">
    <name type="scientific">Melia azedarach</name>
    <name type="common">Chinaberry tree</name>
    <dbReference type="NCBI Taxonomy" id="155640"/>
    <lineage>
        <taxon>Eukaryota</taxon>
        <taxon>Viridiplantae</taxon>
        <taxon>Streptophyta</taxon>
        <taxon>Embryophyta</taxon>
        <taxon>Tracheophyta</taxon>
        <taxon>Spermatophyta</taxon>
        <taxon>Magnoliopsida</taxon>
        <taxon>eudicotyledons</taxon>
        <taxon>Gunneridae</taxon>
        <taxon>Pentapetalae</taxon>
        <taxon>rosids</taxon>
        <taxon>malvids</taxon>
        <taxon>Sapindales</taxon>
        <taxon>Meliaceae</taxon>
        <taxon>Melia</taxon>
    </lineage>
</organism>
<evidence type="ECO:0000313" key="1">
    <source>
        <dbReference type="EMBL" id="KAJ4713458.1"/>
    </source>
</evidence>
<gene>
    <name evidence="1" type="ORF">OWV82_015551</name>
</gene>
<dbReference type="Proteomes" id="UP001164539">
    <property type="component" value="Chromosome 8"/>
</dbReference>
<proteinExistence type="predicted"/>
<name>A0ACC1XQ29_MELAZ</name>
<reference evidence="1 2" key="1">
    <citation type="journal article" date="2023" name="Science">
        <title>Complex scaffold remodeling in plant triterpene biosynthesis.</title>
        <authorList>
            <person name="De La Pena R."/>
            <person name="Hodgson H."/>
            <person name="Liu J.C."/>
            <person name="Stephenson M.J."/>
            <person name="Martin A.C."/>
            <person name="Owen C."/>
            <person name="Harkess A."/>
            <person name="Leebens-Mack J."/>
            <person name="Jimenez L.E."/>
            <person name="Osbourn A."/>
            <person name="Sattely E.S."/>
        </authorList>
    </citation>
    <scope>NUCLEOTIDE SEQUENCE [LARGE SCALE GENOMIC DNA]</scope>
    <source>
        <strain evidence="2">cv. JPN11</strain>
        <tissue evidence="1">Leaf</tissue>
    </source>
</reference>
<dbReference type="EMBL" id="CM051401">
    <property type="protein sequence ID" value="KAJ4713458.1"/>
    <property type="molecule type" value="Genomic_DNA"/>
</dbReference>
<sequence>MMRTLLSTVTALISRQFTFPSSSFSFIFNIKLMIWMCFIPSLLTVIAFIDVFFVFLLEMEADTGTPLCVSFNKYCSHRRRRRYRRLKGTMVIGDDKEIKVTSTRKRFRTIGTIPKRFRDAYEEMMLSFARNVSQLNDGNNICLLLKKGTPEQHL</sequence>
<comment type="caution">
    <text evidence="1">The sequence shown here is derived from an EMBL/GenBank/DDBJ whole genome shotgun (WGS) entry which is preliminary data.</text>
</comment>
<protein>
    <submittedName>
        <fullName evidence="1">Uncharacterized protein</fullName>
    </submittedName>
</protein>
<evidence type="ECO:0000313" key="2">
    <source>
        <dbReference type="Proteomes" id="UP001164539"/>
    </source>
</evidence>
<keyword evidence="2" id="KW-1185">Reference proteome</keyword>
<accession>A0ACC1XQ29</accession>